<feature type="domain" description="Ubiquitin-like" evidence="6">
    <location>
        <begin position="1"/>
        <end position="76"/>
    </location>
</feature>
<dbReference type="SUPFAM" id="SSF50978">
    <property type="entry name" value="WD40 repeat-like"/>
    <property type="match status" value="2"/>
</dbReference>
<feature type="repeat" description="WD" evidence="4">
    <location>
        <begin position="1208"/>
        <end position="1243"/>
    </location>
</feature>
<dbReference type="PRINTS" id="PR00320">
    <property type="entry name" value="GPROTEINBRPT"/>
</dbReference>
<feature type="repeat" description="WD" evidence="4">
    <location>
        <begin position="1509"/>
        <end position="1551"/>
    </location>
</feature>
<evidence type="ECO:0000256" key="3">
    <source>
        <dbReference type="ARBA" id="ARBA00022737"/>
    </source>
</evidence>
<proteinExistence type="predicted"/>
<dbReference type="PROSITE" id="PS50053">
    <property type="entry name" value="UBIQUITIN_2"/>
    <property type="match status" value="1"/>
</dbReference>
<reference evidence="7" key="1">
    <citation type="submission" date="2021-01" db="EMBL/GenBank/DDBJ databases">
        <authorList>
            <person name="Corre E."/>
            <person name="Pelletier E."/>
            <person name="Niang G."/>
            <person name="Scheremetjew M."/>
            <person name="Finn R."/>
            <person name="Kale V."/>
            <person name="Holt S."/>
            <person name="Cochrane G."/>
            <person name="Meng A."/>
            <person name="Brown T."/>
            <person name="Cohen L."/>
        </authorList>
    </citation>
    <scope>NUCLEOTIDE SEQUENCE</scope>
    <source>
        <strain evidence="7">CCMP325</strain>
    </source>
</reference>
<dbReference type="InterPro" id="IPR015943">
    <property type="entry name" value="WD40/YVTN_repeat-like_dom_sf"/>
</dbReference>
<dbReference type="InterPro" id="IPR036322">
    <property type="entry name" value="WD40_repeat_dom_sf"/>
</dbReference>
<evidence type="ECO:0000256" key="1">
    <source>
        <dbReference type="ARBA" id="ARBA00004229"/>
    </source>
</evidence>
<evidence type="ECO:0000256" key="4">
    <source>
        <dbReference type="PROSITE-ProRule" id="PRU00221"/>
    </source>
</evidence>
<dbReference type="InterPro" id="IPR000626">
    <property type="entry name" value="Ubiquitin-like_dom"/>
</dbReference>
<dbReference type="SMART" id="SM00320">
    <property type="entry name" value="WD40"/>
    <property type="match status" value="13"/>
</dbReference>
<dbReference type="Pfam" id="PF05729">
    <property type="entry name" value="NACHT"/>
    <property type="match status" value="1"/>
</dbReference>
<feature type="repeat" description="WD" evidence="4">
    <location>
        <begin position="1252"/>
        <end position="1293"/>
    </location>
</feature>
<sequence>MQIFVRSQYGTWPLQISPTDTVNEVRRTFFDKLCLRGSDLLAITFHGKVLLESATLLSCGITSGVILNATLRLLGGGCGASTPQNAQAPSTTKQVNGSSTGNGKKASNGNAVSVNTGNGVTPNNAHGVTGGKGSSHVKAKRPSQVIGSKRLFDRTGLVGPRRTRTPWKEDLSKVLDFISSPLDQQEADVDPLKGDLSNPASLKHVLKDDRKLLKVTISAAASDTEWERSILVDDVLPFVIEYGRRAGVEVVVDDLTLGVPEDLLFSDDVLEVVRASLDESIAQSKGLAYISLIGQRYGHRFCPLRIPKTIFEGLLKHVDSSSIKLVTESFLLDNNDVLMDKQFEPKQDTVEPHYILKLRPTQNSIGDIHEISAVLRAAASKLWKDQIPNLRDPKSCHWIKRFYISLIEESFCHGLAWLDANVQKSKGMVYRRTFKSIPSNSKESAHYLDVGAKGPDQEAEKMLKELIEMIPANVQNIAYNDIPWDSKEGMNPEKSKEQGEYLKKISDEICTSLMSSVDSVAKLPSLHIDSLYAEVKQHLQFSLSVSGKYVENKAQGQLLATLHRYLKDPVPGCDKGFVAFGPMGSGKTWLLSRFVQQIMTESIDKKPAVVCRFVGLSQNSSSIAPMLAGICRQIATIYGKDDESVPENYLQVVAYFQHALATWPTPEKPLLLVIDGLDQLEDNDAARQLDWLPLSGLKLGLRIVVSTAPDSPGNQCLTTIKRKLKIWGGSVCHTIAEAPAFSEEDVQAVLEGKLQAAGRTLTAEQFEAVRQSFREKDSAERSSTPMWIALVFQIVRKWHSYDGVLQKIEASIIDLSNSYFSLLQDRHGAYLTKAALSYISLARHFGVSENELRQVLSCNDDVMSEIGSFRVINSSPHLYLKQVLHDVEPLLYQVKDSRLIASPYLWMNRFYGQAVERWLDATQERQNMKRILLKDLADHFDGTHAWKVKPYENDLQRVLKDIFPSETGNDRRTLDQPVAFNGSVTYANMQPLILNQRKLQMLMQLLIWSADESRTLKVLFSVEYIAAKFHSNAGHQLLHEMNLAISTFPALAEKLLLLKSLLLVNKEHFAQPVCSVTPFQIMSQEPDSSEIFRGLQEFLSDHKELNLCLWLNKLQTAGPLAVFYHHSSPVSCVIVSPCGKFIASSAREKCFTVTSLHTGEVSFRSMEHQGEITSLAWSPDGLIIVAASREGSIRLWDAKGGFQVGSVLSGHSGEVLGVAFNPKDPNVLVSCGKDMSVRIWDISRACCLGNLINRHTRKVNSVTFSVDGKVVATGSDDYNVCLWSADTGLLMGEPLKGHEEEVTSVAFHPSHYHVLASGCAAGTIRFWDTRDSSLIGEPLQAHEVKIAGLAFWPGRPDLLASCSNDRTIRFWSMEKRSQVFPPVQAHVSWVNSMFWTPNGDRLVSGSRDSTIKVWSMQMMSDAQMQGHKQGVNSVSFNPGTSNVVVTSSYDRTIQLWDASTGKKKGEPLRGQSGWPGSLVWSPSSSLLASGSDNNDIKIWTAEGEVKANLKGHRMAVTSLAFNPLDENMLASCSTDKTIRLWDIASASQVGEAMEGHEGWVLSLAFRRSDGAMLVSGASDKTVRVWNVSERKEVGKLEGHTGRINCVAFSPTDPNLAASASEDRTIRLWNTSTMEAVGKPLEGHTAFINQMLFLPDGETIAASSRDNVILRWSCKTGEPVSCVLSGSLLKTVASSTSKMITCKGNVMYVYEMLEAKASRCAACFKASSNIVAIDVCPPFICLGGAGGDVYHLRCDYLVE</sequence>
<dbReference type="InterPro" id="IPR029071">
    <property type="entry name" value="Ubiquitin-like_domsf"/>
</dbReference>
<feature type="repeat" description="WD" evidence="4">
    <location>
        <begin position="1295"/>
        <end position="1337"/>
    </location>
</feature>
<feature type="repeat" description="WD" evidence="4">
    <location>
        <begin position="1424"/>
        <end position="1466"/>
    </location>
</feature>
<dbReference type="SUPFAM" id="SSF52540">
    <property type="entry name" value="P-loop containing nucleoside triphosphate hydrolases"/>
    <property type="match status" value="1"/>
</dbReference>
<dbReference type="SMART" id="SM00213">
    <property type="entry name" value="UBQ"/>
    <property type="match status" value="1"/>
</dbReference>
<feature type="repeat" description="WD" evidence="4">
    <location>
        <begin position="1383"/>
        <end position="1424"/>
    </location>
</feature>
<evidence type="ECO:0000256" key="5">
    <source>
        <dbReference type="SAM" id="MobiDB-lite"/>
    </source>
</evidence>
<accession>A0A7S0HDQ7</accession>
<organism evidence="7">
    <name type="scientific">Hanusia phi</name>
    <dbReference type="NCBI Taxonomy" id="3032"/>
    <lineage>
        <taxon>Eukaryota</taxon>
        <taxon>Cryptophyceae</taxon>
        <taxon>Pyrenomonadales</taxon>
        <taxon>Geminigeraceae</taxon>
        <taxon>Hanusia</taxon>
    </lineage>
</organism>
<evidence type="ECO:0000313" key="7">
    <source>
        <dbReference type="EMBL" id="CAD8476004.1"/>
    </source>
</evidence>
<dbReference type="PROSITE" id="PS50082">
    <property type="entry name" value="WD_REPEATS_2"/>
    <property type="match status" value="12"/>
</dbReference>
<evidence type="ECO:0000256" key="2">
    <source>
        <dbReference type="ARBA" id="ARBA00022574"/>
    </source>
</evidence>
<keyword evidence="3" id="KW-0677">Repeat</keyword>
<dbReference type="SUPFAM" id="SSF54236">
    <property type="entry name" value="Ubiquitin-like"/>
    <property type="match status" value="1"/>
</dbReference>
<keyword evidence="2 4" id="KW-0853">WD repeat</keyword>
<dbReference type="Pfam" id="PF00400">
    <property type="entry name" value="WD40"/>
    <property type="match status" value="13"/>
</dbReference>
<dbReference type="Gene3D" id="2.130.10.10">
    <property type="entry name" value="YVTN repeat-like/Quinoprotein amine dehydrogenase"/>
    <property type="match status" value="4"/>
</dbReference>
<dbReference type="InterPro" id="IPR001680">
    <property type="entry name" value="WD40_rpt"/>
</dbReference>
<dbReference type="PANTHER" id="PTHR19848">
    <property type="entry name" value="WD40 REPEAT PROTEIN"/>
    <property type="match status" value="1"/>
</dbReference>
<dbReference type="EMBL" id="HBEO01008733">
    <property type="protein sequence ID" value="CAD8476004.1"/>
    <property type="molecule type" value="Transcribed_RNA"/>
</dbReference>
<dbReference type="InterPro" id="IPR007111">
    <property type="entry name" value="NACHT_NTPase"/>
</dbReference>
<gene>
    <name evidence="7" type="ORF">HPHI1048_LOCUS6086</name>
</gene>
<feature type="repeat" description="WD" evidence="4">
    <location>
        <begin position="1640"/>
        <end position="1681"/>
    </location>
</feature>
<feature type="compositionally biased region" description="Polar residues" evidence="5">
    <location>
        <begin position="81"/>
        <end position="126"/>
    </location>
</feature>
<evidence type="ECO:0000259" key="6">
    <source>
        <dbReference type="PROSITE" id="PS50053"/>
    </source>
</evidence>
<dbReference type="CDD" id="cd00200">
    <property type="entry name" value="WD40"/>
    <property type="match status" value="2"/>
</dbReference>
<name>A0A7S0HDQ7_9CRYP</name>
<dbReference type="GO" id="GO:0009507">
    <property type="term" value="C:chloroplast"/>
    <property type="evidence" value="ECO:0007669"/>
    <property type="project" value="UniProtKB-SubCell"/>
</dbReference>
<dbReference type="InterPro" id="IPR020472">
    <property type="entry name" value="WD40_PAC1"/>
</dbReference>
<dbReference type="InterPro" id="IPR019775">
    <property type="entry name" value="WD40_repeat_CS"/>
</dbReference>
<protein>
    <recommendedName>
        <fullName evidence="6">Ubiquitin-like domain-containing protein</fullName>
    </recommendedName>
</protein>
<comment type="subcellular location">
    <subcellularLocation>
        <location evidence="1">Plastid</location>
        <location evidence="1">Chloroplast</location>
    </subcellularLocation>
</comment>
<feature type="repeat" description="WD" evidence="4">
    <location>
        <begin position="1553"/>
        <end position="1595"/>
    </location>
</feature>
<dbReference type="PANTHER" id="PTHR19848:SF8">
    <property type="entry name" value="F-BOX AND WD REPEAT DOMAIN CONTAINING 7"/>
    <property type="match status" value="1"/>
</dbReference>
<dbReference type="Gene3D" id="3.10.20.90">
    <property type="entry name" value="Phosphatidylinositol 3-kinase Catalytic Subunit, Chain A, domain 1"/>
    <property type="match status" value="1"/>
</dbReference>
<feature type="region of interest" description="Disordered" evidence="5">
    <location>
        <begin position="81"/>
        <end position="142"/>
    </location>
</feature>
<feature type="repeat" description="WD" evidence="4">
    <location>
        <begin position="1596"/>
        <end position="1638"/>
    </location>
</feature>
<dbReference type="PROSITE" id="PS00678">
    <property type="entry name" value="WD_REPEATS_1"/>
    <property type="match status" value="5"/>
</dbReference>
<feature type="repeat" description="WD" evidence="4">
    <location>
        <begin position="1165"/>
        <end position="1206"/>
    </location>
</feature>
<dbReference type="InterPro" id="IPR027417">
    <property type="entry name" value="P-loop_NTPase"/>
</dbReference>
<feature type="repeat" description="WD" evidence="4">
    <location>
        <begin position="1339"/>
        <end position="1381"/>
    </location>
</feature>
<feature type="repeat" description="WD" evidence="4">
    <location>
        <begin position="1468"/>
        <end position="1499"/>
    </location>
</feature>
<dbReference type="Gene3D" id="3.40.50.300">
    <property type="entry name" value="P-loop containing nucleotide triphosphate hydrolases"/>
    <property type="match status" value="1"/>
</dbReference>
<dbReference type="PROSITE" id="PS50294">
    <property type="entry name" value="WD_REPEATS_REGION"/>
    <property type="match status" value="12"/>
</dbReference>